<evidence type="ECO:0000313" key="3">
    <source>
        <dbReference type="Proteomes" id="UP000829494"/>
    </source>
</evidence>
<organism evidence="2 3">
    <name type="scientific">Streptomyces rimosus subsp. rimosus</name>
    <dbReference type="NCBI Taxonomy" id="132474"/>
    <lineage>
        <taxon>Bacteria</taxon>
        <taxon>Bacillati</taxon>
        <taxon>Actinomycetota</taxon>
        <taxon>Actinomycetes</taxon>
        <taxon>Kitasatosporales</taxon>
        <taxon>Streptomycetaceae</taxon>
        <taxon>Streptomyces</taxon>
    </lineage>
</organism>
<accession>A0ABY3Z2A6</accession>
<keyword evidence="3" id="KW-1185">Reference proteome</keyword>
<gene>
    <name evidence="2" type="ORF">SRIMR7_18825</name>
</gene>
<feature type="compositionally biased region" description="Low complexity" evidence="1">
    <location>
        <begin position="276"/>
        <end position="286"/>
    </location>
</feature>
<proteinExistence type="predicted"/>
<feature type="compositionally biased region" description="Basic residues" evidence="1">
    <location>
        <begin position="213"/>
        <end position="225"/>
    </location>
</feature>
<feature type="compositionally biased region" description="Basic and acidic residues" evidence="1">
    <location>
        <begin position="152"/>
        <end position="165"/>
    </location>
</feature>
<feature type="region of interest" description="Disordered" evidence="1">
    <location>
        <begin position="152"/>
        <end position="199"/>
    </location>
</feature>
<evidence type="ECO:0000313" key="2">
    <source>
        <dbReference type="EMBL" id="UNZ04214.1"/>
    </source>
</evidence>
<dbReference type="Proteomes" id="UP000829494">
    <property type="component" value="Chromosome"/>
</dbReference>
<feature type="compositionally biased region" description="Basic residues" evidence="1">
    <location>
        <begin position="249"/>
        <end position="259"/>
    </location>
</feature>
<feature type="region of interest" description="Disordered" evidence="1">
    <location>
        <begin position="271"/>
        <end position="308"/>
    </location>
</feature>
<evidence type="ECO:0000256" key="1">
    <source>
        <dbReference type="SAM" id="MobiDB-lite"/>
    </source>
</evidence>
<feature type="region of interest" description="Disordered" evidence="1">
    <location>
        <begin position="212"/>
        <end position="259"/>
    </location>
</feature>
<sequence length="341" mass="37147">MSCKSVPSQSQTACTSDPGVITAAPYRTLFCDLRTDQIIDALPVQGVRLDDWSASARKAARRSAAARKARPAVRPTGLEHGDVVQERAGDPGVIMADPYRALFCDLRTDQVIDALPIQGVSLGDWIGKSGSLGATIPIPNAALAGRVGRAGPRDLVGRHPVDRQRQQQPRASVHADPGRHLGFVPQSPAAVRHDDRGRCQSVRHREAVGRLRAAGRRRRHRHRLRPPPARNGARPYVQPVRPAHDPRPARKARRGRGRVRVAHRVIPRSGVRPTCQAPAAGDPDAAQRYRRHRPRPPGPRSDVLVAGGRDRAGERLAVARCVRQQQPGRQRCPDAVAASGR</sequence>
<name>A0ABY3Z2A6_STRRM</name>
<reference evidence="2 3" key="1">
    <citation type="submission" date="2022-03" db="EMBL/GenBank/DDBJ databases">
        <title>Complete genome of Streptomyces rimosus ssp. rimosus R7 (=ATCC 10970).</title>
        <authorList>
            <person name="Beganovic S."/>
            <person name="Ruckert C."/>
            <person name="Busche T."/>
            <person name="Kalinowski J."/>
            <person name="Wittmann C."/>
        </authorList>
    </citation>
    <scope>NUCLEOTIDE SEQUENCE [LARGE SCALE GENOMIC DNA]</scope>
    <source>
        <strain evidence="2 3">R7</strain>
    </source>
</reference>
<dbReference type="EMBL" id="CP094298">
    <property type="protein sequence ID" value="UNZ04214.1"/>
    <property type="molecule type" value="Genomic_DNA"/>
</dbReference>
<protein>
    <submittedName>
        <fullName evidence="2">Uncharacterized protein</fullName>
    </submittedName>
</protein>